<dbReference type="SMART" id="SM00938">
    <property type="entry name" value="P-II"/>
    <property type="match status" value="1"/>
</dbReference>
<comment type="caution">
    <text evidence="2">The sequence shown here is derived from an EMBL/GenBank/DDBJ whole genome shotgun (WGS) entry which is preliminary data.</text>
</comment>
<comment type="similarity">
    <text evidence="1">Belongs to the P(II) protein family.</text>
</comment>
<sequence>MLKAQTGVISALSQNCRSACSSAPVSTQAAHLSRRPACKRQCNQRSAMVRAEGLTGGAAALERQIEDLTVDLSAFTCDFFRVEAIIRPWRLQNVISALSASGILGMTASTVKGAGVQGGRKERYSGTEHGIDNLVEKERLEIVVLRSQVDTVVRIITRAAQTGEIGDGKIFVHPVADIIRVRTAETGISAEKMEGGMMDRSSNGSGA</sequence>
<evidence type="ECO:0000313" key="2">
    <source>
        <dbReference type="EMBL" id="KAK9902661.1"/>
    </source>
</evidence>
<dbReference type="InterPro" id="IPR017918">
    <property type="entry name" value="N-reg_PII_CS"/>
</dbReference>
<proteinExistence type="inferred from homology"/>
<dbReference type="PROSITE" id="PS00638">
    <property type="entry name" value="PII_GLNB_CTER"/>
    <property type="match status" value="1"/>
</dbReference>
<dbReference type="PANTHER" id="PTHR30115">
    <property type="entry name" value="NITROGEN REGULATORY PROTEIN P-II"/>
    <property type="match status" value="1"/>
</dbReference>
<name>A0ABR2YD18_9CHLO</name>
<keyword evidence="3" id="KW-1185">Reference proteome</keyword>
<evidence type="ECO:0008006" key="4">
    <source>
        <dbReference type="Google" id="ProtNLM"/>
    </source>
</evidence>
<protein>
    <recommendedName>
        <fullName evidence="4">Nitrogen regulatory protein P-II</fullName>
    </recommendedName>
</protein>
<dbReference type="InterPro" id="IPR015867">
    <property type="entry name" value="N-reg_PII/ATP_PRibTrfase_C"/>
</dbReference>
<dbReference type="InterPro" id="IPR011322">
    <property type="entry name" value="N-reg_PII-like_a/b"/>
</dbReference>
<dbReference type="PANTHER" id="PTHR30115:SF11">
    <property type="entry name" value="NITROGEN REGULATORY PROTEIN P-II HOMOLOG"/>
    <property type="match status" value="1"/>
</dbReference>
<dbReference type="PROSITE" id="PS51343">
    <property type="entry name" value="PII_GLNB_DOM"/>
    <property type="match status" value="1"/>
</dbReference>
<evidence type="ECO:0000256" key="1">
    <source>
        <dbReference type="RuleBase" id="RU003936"/>
    </source>
</evidence>
<dbReference type="PRINTS" id="PR00340">
    <property type="entry name" value="PIIGLNB"/>
</dbReference>
<gene>
    <name evidence="2" type="ORF">WJX75_001769</name>
</gene>
<dbReference type="Pfam" id="PF00543">
    <property type="entry name" value="P-II"/>
    <property type="match status" value="1"/>
</dbReference>
<evidence type="ECO:0000313" key="3">
    <source>
        <dbReference type="Proteomes" id="UP001491310"/>
    </source>
</evidence>
<dbReference type="Proteomes" id="UP001491310">
    <property type="component" value="Unassembled WGS sequence"/>
</dbReference>
<dbReference type="SUPFAM" id="SSF54913">
    <property type="entry name" value="GlnB-like"/>
    <property type="match status" value="1"/>
</dbReference>
<organism evidence="2 3">
    <name type="scientific">Coccomyxa subellipsoidea</name>
    <dbReference type="NCBI Taxonomy" id="248742"/>
    <lineage>
        <taxon>Eukaryota</taxon>
        <taxon>Viridiplantae</taxon>
        <taxon>Chlorophyta</taxon>
        <taxon>core chlorophytes</taxon>
        <taxon>Trebouxiophyceae</taxon>
        <taxon>Trebouxiophyceae incertae sedis</taxon>
        <taxon>Coccomyxaceae</taxon>
        <taxon>Coccomyxa</taxon>
    </lineage>
</organism>
<dbReference type="EMBL" id="JALJOT010000015">
    <property type="protein sequence ID" value="KAK9902661.1"/>
    <property type="molecule type" value="Genomic_DNA"/>
</dbReference>
<dbReference type="Gene3D" id="3.30.70.120">
    <property type="match status" value="1"/>
</dbReference>
<dbReference type="InterPro" id="IPR002187">
    <property type="entry name" value="N-reg_PII"/>
</dbReference>
<reference evidence="2 3" key="1">
    <citation type="journal article" date="2024" name="Nat. Commun.">
        <title>Phylogenomics reveals the evolutionary origins of lichenization in chlorophyte algae.</title>
        <authorList>
            <person name="Puginier C."/>
            <person name="Libourel C."/>
            <person name="Otte J."/>
            <person name="Skaloud P."/>
            <person name="Haon M."/>
            <person name="Grisel S."/>
            <person name="Petersen M."/>
            <person name="Berrin J.G."/>
            <person name="Delaux P.M."/>
            <person name="Dal Grande F."/>
            <person name="Keller J."/>
        </authorList>
    </citation>
    <scope>NUCLEOTIDE SEQUENCE [LARGE SCALE GENOMIC DNA]</scope>
    <source>
        <strain evidence="2 3">SAG 216-7</strain>
    </source>
</reference>
<accession>A0ABR2YD18</accession>